<reference evidence="3" key="1">
    <citation type="submission" date="2021-01" db="EMBL/GenBank/DDBJ databases">
        <authorList>
            <person name="Corre E."/>
            <person name="Pelletier E."/>
            <person name="Niang G."/>
            <person name="Scheremetjew M."/>
            <person name="Finn R."/>
            <person name="Kale V."/>
            <person name="Holt S."/>
            <person name="Cochrane G."/>
            <person name="Meng A."/>
            <person name="Brown T."/>
            <person name="Cohen L."/>
        </authorList>
    </citation>
    <scope>NUCLEOTIDE SEQUENCE</scope>
    <source>
        <strain evidence="3">BC52</strain>
    </source>
</reference>
<evidence type="ECO:0000313" key="3">
    <source>
        <dbReference type="EMBL" id="CAD9649962.1"/>
    </source>
</evidence>
<dbReference type="InterPro" id="IPR010920">
    <property type="entry name" value="LSM_dom_sf"/>
</dbReference>
<dbReference type="SUPFAM" id="SSF50182">
    <property type="entry name" value="Sm-like ribonucleoproteins"/>
    <property type="match status" value="1"/>
</dbReference>
<evidence type="ECO:0000259" key="2">
    <source>
        <dbReference type="PROSITE" id="PS52002"/>
    </source>
</evidence>
<feature type="region of interest" description="Disordered" evidence="1">
    <location>
        <begin position="1"/>
        <end position="35"/>
    </location>
</feature>
<proteinExistence type="predicted"/>
<dbReference type="PANTHER" id="PTHR21196:SF1">
    <property type="entry name" value="U7 SNRNA-ASSOCIATED SM-LIKE PROTEIN LSM10"/>
    <property type="match status" value="1"/>
</dbReference>
<protein>
    <recommendedName>
        <fullName evidence="2">Sm domain-containing protein</fullName>
    </recommendedName>
</protein>
<organism evidence="3">
    <name type="scientific">Norrisiella sphaerica</name>
    <dbReference type="NCBI Taxonomy" id="552664"/>
    <lineage>
        <taxon>Eukaryota</taxon>
        <taxon>Sar</taxon>
        <taxon>Rhizaria</taxon>
        <taxon>Cercozoa</taxon>
        <taxon>Chlorarachniophyceae</taxon>
        <taxon>Norrisiella</taxon>
    </lineage>
</organism>
<dbReference type="InterPro" id="IPR047575">
    <property type="entry name" value="Sm"/>
</dbReference>
<accession>A0A7S2QRZ1</accession>
<dbReference type="EMBL" id="HBHC01000115">
    <property type="protein sequence ID" value="CAD9649962.1"/>
    <property type="molecule type" value="Transcribed_RNA"/>
</dbReference>
<dbReference type="GO" id="GO:0071208">
    <property type="term" value="F:histone pre-mRNA DCP binding"/>
    <property type="evidence" value="ECO:0007669"/>
    <property type="project" value="TreeGrafter"/>
</dbReference>
<feature type="domain" description="Sm" evidence="2">
    <location>
        <begin position="72"/>
        <end position="144"/>
    </location>
</feature>
<dbReference type="InterPro" id="IPR001163">
    <property type="entry name" value="Sm_dom_euk/arc"/>
</dbReference>
<name>A0A7S2QRZ1_9EUKA</name>
<dbReference type="AlphaFoldDB" id="A0A7S2QRZ1"/>
<dbReference type="SMART" id="SM00651">
    <property type="entry name" value="Sm"/>
    <property type="match status" value="1"/>
</dbReference>
<evidence type="ECO:0000256" key="1">
    <source>
        <dbReference type="SAM" id="MobiDB-lite"/>
    </source>
</evidence>
<dbReference type="GO" id="GO:0006398">
    <property type="term" value="P:mRNA 3'-end processing by stem-loop binding and cleavage"/>
    <property type="evidence" value="ECO:0007669"/>
    <property type="project" value="TreeGrafter"/>
</dbReference>
<dbReference type="PANTHER" id="PTHR21196">
    <property type="entry name" value="U7 SNRNA-ASSOCIATED SM-LIKE PROTEIN LSM10"/>
    <property type="match status" value="1"/>
</dbReference>
<sequence>MEWRPEAGEVKGAGDNSLNTSSRGNIRPLYDEPRRSVEREGEGFLASFKGKKESEFVTIFHSAHERKRRTETLLCFVQALVGSRVEIELRDDVVVRGLLSSVDVLMNCRLQAANWKKKGRKKELFDTLHIPGRQIVFIHIPDDVDVTKTIDAHISRVKKRR</sequence>
<dbReference type="InterPro" id="IPR052840">
    <property type="entry name" value="U7_snRNA_Sm-like"/>
</dbReference>
<dbReference type="Gene3D" id="2.30.30.100">
    <property type="match status" value="1"/>
</dbReference>
<dbReference type="GO" id="GO:0071209">
    <property type="term" value="F:U7 snRNA binding"/>
    <property type="evidence" value="ECO:0007669"/>
    <property type="project" value="TreeGrafter"/>
</dbReference>
<dbReference type="Pfam" id="PF01423">
    <property type="entry name" value="LSM"/>
    <property type="match status" value="1"/>
</dbReference>
<dbReference type="GO" id="GO:0071254">
    <property type="term" value="C:cytoplasmic U snRNP body"/>
    <property type="evidence" value="ECO:0007669"/>
    <property type="project" value="TreeGrafter"/>
</dbReference>
<gene>
    <name evidence="3" type="ORF">NSPH01132_LOCUS59</name>
</gene>
<dbReference type="GO" id="GO:0016604">
    <property type="term" value="C:nuclear body"/>
    <property type="evidence" value="ECO:0007669"/>
    <property type="project" value="TreeGrafter"/>
</dbReference>
<dbReference type="PROSITE" id="PS52002">
    <property type="entry name" value="SM"/>
    <property type="match status" value="1"/>
</dbReference>